<evidence type="ECO:0000313" key="2">
    <source>
        <dbReference type="Proteomes" id="UP001153269"/>
    </source>
</evidence>
<protein>
    <submittedName>
        <fullName evidence="1">Uncharacterized protein</fullName>
    </submittedName>
</protein>
<dbReference type="EMBL" id="CADEAL010004395">
    <property type="protein sequence ID" value="CAB1458618.1"/>
    <property type="molecule type" value="Genomic_DNA"/>
</dbReference>
<dbReference type="AlphaFoldDB" id="A0A9N7W0I3"/>
<organism evidence="1 2">
    <name type="scientific">Pleuronectes platessa</name>
    <name type="common">European plaice</name>
    <dbReference type="NCBI Taxonomy" id="8262"/>
    <lineage>
        <taxon>Eukaryota</taxon>
        <taxon>Metazoa</taxon>
        <taxon>Chordata</taxon>
        <taxon>Craniata</taxon>
        <taxon>Vertebrata</taxon>
        <taxon>Euteleostomi</taxon>
        <taxon>Actinopterygii</taxon>
        <taxon>Neopterygii</taxon>
        <taxon>Teleostei</taxon>
        <taxon>Neoteleostei</taxon>
        <taxon>Acanthomorphata</taxon>
        <taxon>Carangaria</taxon>
        <taxon>Pleuronectiformes</taxon>
        <taxon>Pleuronectoidei</taxon>
        <taxon>Pleuronectidae</taxon>
        <taxon>Pleuronectes</taxon>
    </lineage>
</organism>
<gene>
    <name evidence="1" type="ORF">PLEPLA_LOCUS46448</name>
</gene>
<name>A0A9N7W0I3_PLEPL</name>
<comment type="caution">
    <text evidence="1">The sequence shown here is derived from an EMBL/GenBank/DDBJ whole genome shotgun (WGS) entry which is preliminary data.</text>
</comment>
<evidence type="ECO:0000313" key="1">
    <source>
        <dbReference type="EMBL" id="CAB1458618.1"/>
    </source>
</evidence>
<proteinExistence type="predicted"/>
<accession>A0A9N7W0I3</accession>
<dbReference type="Proteomes" id="UP001153269">
    <property type="component" value="Unassembled WGS sequence"/>
</dbReference>
<sequence>MTYISRPDGSTRDNVVTSEASCGRQAQIAEQAVTAAQSSGELWEAAAHCREADWGEAACQLGLFPRPPLPRFLPFQSHSPQSVMDGWFGEGGGAPPFGSGVIASAGPPVQNTHRVGSLKCAHGHECRHVPSLPLPSGLSAFLTSIPKGLCLRLASTPLGLSPRHMCSVEGHRPRDTQETPENHLCIPDPAEMGPAGLWLLCGGEGKGRAVTTLYTSSLTVAQGYRGVCL</sequence>
<keyword evidence="2" id="KW-1185">Reference proteome</keyword>
<reference evidence="1" key="1">
    <citation type="submission" date="2020-03" db="EMBL/GenBank/DDBJ databases">
        <authorList>
            <person name="Weist P."/>
        </authorList>
    </citation>
    <scope>NUCLEOTIDE SEQUENCE</scope>
</reference>